<dbReference type="Proteomes" id="UP000325577">
    <property type="component" value="Linkage Group LG20"/>
</dbReference>
<keyword evidence="3" id="KW-1185">Reference proteome</keyword>
<dbReference type="AlphaFoldDB" id="A0A5J5AJ03"/>
<organism evidence="2 3">
    <name type="scientific">Nyssa sinensis</name>
    <dbReference type="NCBI Taxonomy" id="561372"/>
    <lineage>
        <taxon>Eukaryota</taxon>
        <taxon>Viridiplantae</taxon>
        <taxon>Streptophyta</taxon>
        <taxon>Embryophyta</taxon>
        <taxon>Tracheophyta</taxon>
        <taxon>Spermatophyta</taxon>
        <taxon>Magnoliopsida</taxon>
        <taxon>eudicotyledons</taxon>
        <taxon>Gunneridae</taxon>
        <taxon>Pentapetalae</taxon>
        <taxon>asterids</taxon>
        <taxon>Cornales</taxon>
        <taxon>Nyssaceae</taxon>
        <taxon>Nyssa</taxon>
    </lineage>
</organism>
<name>A0A5J5AJ03_9ASTE</name>
<evidence type="ECO:0000256" key="1">
    <source>
        <dbReference type="SAM" id="MobiDB-lite"/>
    </source>
</evidence>
<evidence type="ECO:0000313" key="2">
    <source>
        <dbReference type="EMBL" id="KAA8529832.1"/>
    </source>
</evidence>
<dbReference type="EMBL" id="CM018044">
    <property type="protein sequence ID" value="KAA8529832.1"/>
    <property type="molecule type" value="Genomic_DNA"/>
</dbReference>
<sequence>MKLFGFKDLIHGPCCHLVKPLRLNRLIWEIWEINDDKCGFERACPRLSGKDKGVEERELPRLLEEEATTVRTPSRKTGGDDEGGETVALALVASLHRGKEEDEVMSGFSVEVVDAEGKVKT</sequence>
<accession>A0A5J5AJ03</accession>
<proteinExistence type="predicted"/>
<reference evidence="2 3" key="1">
    <citation type="submission" date="2019-09" db="EMBL/GenBank/DDBJ databases">
        <title>A chromosome-level genome assembly of the Chinese tupelo Nyssa sinensis.</title>
        <authorList>
            <person name="Yang X."/>
            <person name="Kang M."/>
            <person name="Yang Y."/>
            <person name="Xiong H."/>
            <person name="Wang M."/>
            <person name="Zhang Z."/>
            <person name="Wang Z."/>
            <person name="Wu H."/>
            <person name="Ma T."/>
            <person name="Liu J."/>
            <person name="Xi Z."/>
        </authorList>
    </citation>
    <scope>NUCLEOTIDE SEQUENCE [LARGE SCALE GENOMIC DNA]</scope>
    <source>
        <strain evidence="2">J267</strain>
        <tissue evidence="2">Leaf</tissue>
    </source>
</reference>
<feature type="compositionally biased region" description="Basic and acidic residues" evidence="1">
    <location>
        <begin position="51"/>
        <end position="64"/>
    </location>
</feature>
<feature type="region of interest" description="Disordered" evidence="1">
    <location>
        <begin position="51"/>
        <end position="83"/>
    </location>
</feature>
<evidence type="ECO:0000313" key="3">
    <source>
        <dbReference type="Proteomes" id="UP000325577"/>
    </source>
</evidence>
<gene>
    <name evidence="2" type="ORF">F0562_034364</name>
</gene>
<protein>
    <submittedName>
        <fullName evidence="2">Uncharacterized protein</fullName>
    </submittedName>
</protein>